<dbReference type="Pfam" id="PF16656">
    <property type="entry name" value="Pur_ac_phosph_N"/>
    <property type="match status" value="1"/>
</dbReference>
<dbReference type="STRING" id="626940.BHW43_04510"/>
<dbReference type="SUPFAM" id="SSF56300">
    <property type="entry name" value="Metallo-dependent phosphatases"/>
    <property type="match status" value="1"/>
</dbReference>
<evidence type="ECO:0000256" key="1">
    <source>
        <dbReference type="ARBA" id="ARBA00022729"/>
    </source>
</evidence>
<dbReference type="PANTHER" id="PTHR45867:SF3">
    <property type="entry name" value="ACID PHOSPHATASE TYPE 7"/>
    <property type="match status" value="1"/>
</dbReference>
<dbReference type="GO" id="GO:0046872">
    <property type="term" value="F:metal ion binding"/>
    <property type="evidence" value="ECO:0007669"/>
    <property type="project" value="InterPro"/>
</dbReference>
<feature type="domain" description="Purple acid phosphatase N-terminal" evidence="4">
    <location>
        <begin position="48"/>
        <end position="123"/>
    </location>
</feature>
<dbReference type="InterPro" id="IPR004843">
    <property type="entry name" value="Calcineurin-like_PHP"/>
</dbReference>
<reference evidence="5 6" key="1">
    <citation type="journal article" date="2016" name="Nat. Biotechnol.">
        <title>Measurement of bacterial replication rates in microbial communities.</title>
        <authorList>
            <person name="Brown C.T."/>
            <person name="Olm M.R."/>
            <person name="Thomas B.C."/>
            <person name="Banfield J.F."/>
        </authorList>
    </citation>
    <scope>NUCLEOTIDE SEQUENCE [LARGE SCALE GENOMIC DNA]</scope>
    <source>
        <strain evidence="5">46_33</strain>
    </source>
</reference>
<keyword evidence="1 2" id="KW-0732">Signal</keyword>
<dbReference type="Gene3D" id="3.60.21.10">
    <property type="match status" value="1"/>
</dbReference>
<dbReference type="CDD" id="cd00063">
    <property type="entry name" value="FN3"/>
    <property type="match status" value="1"/>
</dbReference>
<feature type="chain" id="PRO_5039684487" evidence="2">
    <location>
        <begin position="19"/>
        <end position="421"/>
    </location>
</feature>
<accession>A0A1Q6R6W5</accession>
<dbReference type="InterPro" id="IPR015914">
    <property type="entry name" value="PAPs_N"/>
</dbReference>
<dbReference type="SUPFAM" id="SSF49363">
    <property type="entry name" value="Purple acid phosphatase, N-terminal domain"/>
    <property type="match status" value="1"/>
</dbReference>
<dbReference type="InterPro" id="IPR029052">
    <property type="entry name" value="Metallo-depent_PP-like"/>
</dbReference>
<dbReference type="InterPro" id="IPR003961">
    <property type="entry name" value="FN3_dom"/>
</dbReference>
<dbReference type="InterPro" id="IPR008963">
    <property type="entry name" value="Purple_acid_Pase-like_N"/>
</dbReference>
<sequence length="421" mass="47458">MSKIIKLLLFILCLAVMALNGCAKNADSEVQGSDTAVAIINPRQLVAADNKTGRTIMWEAKVKQPYTLEYRLQGSKDIQAVQATDSSFTDKNSIIQYTARLSGLVPGSAYEYRINTAQNKGRWHKLSTEKGDGFTALIFPDSQSADYSGWQQLAREAYKRHQESAFYVNMGDLVDNGQDASQWRAWFNSVSVFSDAVPLAPVIGNHEAYSLEWKECLPVSYTRLFNVPQNGLAKYPNQFYSFDYGPVHFVVLDTNFPEMKKFQPDLLADELQWLETDLAASKAPWKVALMHRDIFLYGFGPESGRAQTKTHFLDFSYQLMPVLEKYKVDAVLTAHLHTYRRRVPLQNFAPAPQGSGITYILTGVAGSVRYPKLWGDFEWDAATAPKPETANYMTMKADAKTLEFKAFLPDGKQFDEVKLTK</sequence>
<proteinExistence type="predicted"/>
<feature type="signal peptide" evidence="2">
    <location>
        <begin position="1"/>
        <end position="18"/>
    </location>
</feature>
<dbReference type="RefSeq" id="WP_303679663.1">
    <property type="nucleotide sequence ID" value="NZ_DBEZXK010000019.1"/>
</dbReference>
<dbReference type="Proteomes" id="UP000186777">
    <property type="component" value="Unassembled WGS sequence"/>
</dbReference>
<name>A0A1Q6R6W5_9FIRM</name>
<dbReference type="PANTHER" id="PTHR45867">
    <property type="entry name" value="PURPLE ACID PHOSPHATASE"/>
    <property type="match status" value="1"/>
</dbReference>
<organism evidence="5 6">
    <name type="scientific">Phascolarctobacterium succinatutens</name>
    <dbReference type="NCBI Taxonomy" id="626940"/>
    <lineage>
        <taxon>Bacteria</taxon>
        <taxon>Bacillati</taxon>
        <taxon>Bacillota</taxon>
        <taxon>Negativicutes</taxon>
        <taxon>Acidaminococcales</taxon>
        <taxon>Acidaminococcaceae</taxon>
        <taxon>Phascolarctobacterium</taxon>
    </lineage>
</organism>
<dbReference type="AlphaFoldDB" id="A0A1Q6R6W5"/>
<comment type="caution">
    <text evidence="5">The sequence shown here is derived from an EMBL/GenBank/DDBJ whole genome shotgun (WGS) entry which is preliminary data.</text>
</comment>
<feature type="domain" description="Calcineurin-like phosphoesterase" evidence="3">
    <location>
        <begin position="149"/>
        <end position="339"/>
    </location>
</feature>
<evidence type="ECO:0000259" key="3">
    <source>
        <dbReference type="Pfam" id="PF00149"/>
    </source>
</evidence>
<gene>
    <name evidence="5" type="ORF">BHW43_04510</name>
</gene>
<protein>
    <submittedName>
        <fullName evidence="5">Uncharacterized protein</fullName>
    </submittedName>
</protein>
<dbReference type="GO" id="GO:0003993">
    <property type="term" value="F:acid phosphatase activity"/>
    <property type="evidence" value="ECO:0007669"/>
    <property type="project" value="InterPro"/>
</dbReference>
<dbReference type="Pfam" id="PF00149">
    <property type="entry name" value="Metallophos"/>
    <property type="match status" value="1"/>
</dbReference>
<dbReference type="EMBL" id="MNTG01000025">
    <property type="protein sequence ID" value="OLA38114.1"/>
    <property type="molecule type" value="Genomic_DNA"/>
</dbReference>
<dbReference type="Gene3D" id="2.60.40.380">
    <property type="entry name" value="Purple acid phosphatase-like, N-terminal"/>
    <property type="match status" value="1"/>
</dbReference>
<evidence type="ECO:0000313" key="5">
    <source>
        <dbReference type="EMBL" id="OLA38114.1"/>
    </source>
</evidence>
<evidence type="ECO:0000256" key="2">
    <source>
        <dbReference type="SAM" id="SignalP"/>
    </source>
</evidence>
<evidence type="ECO:0000259" key="4">
    <source>
        <dbReference type="Pfam" id="PF16656"/>
    </source>
</evidence>
<evidence type="ECO:0000313" key="6">
    <source>
        <dbReference type="Proteomes" id="UP000186777"/>
    </source>
</evidence>